<dbReference type="EMBL" id="CP035913">
    <property type="protein sequence ID" value="QBE66054.1"/>
    <property type="molecule type" value="Genomic_DNA"/>
</dbReference>
<feature type="transmembrane region" description="Helical" evidence="8">
    <location>
        <begin position="42"/>
        <end position="60"/>
    </location>
</feature>
<dbReference type="RefSeq" id="WP_130189163.1">
    <property type="nucleotide sequence ID" value="NZ_CP035913.1"/>
</dbReference>
<feature type="transmembrane region" description="Helical" evidence="8">
    <location>
        <begin position="216"/>
        <end position="234"/>
    </location>
</feature>
<evidence type="ECO:0000256" key="1">
    <source>
        <dbReference type="ARBA" id="ARBA00004651"/>
    </source>
</evidence>
<feature type="transmembrane region" description="Helical" evidence="8">
    <location>
        <begin position="162"/>
        <end position="179"/>
    </location>
</feature>
<reference evidence="9 10" key="1">
    <citation type="submission" date="2019-02" db="EMBL/GenBank/DDBJ databases">
        <title>Draft Genome Sequences of Six Type Strains of the Genus Massilia.</title>
        <authorList>
            <person name="Miess H."/>
            <person name="Frediansyhah A."/>
            <person name="Gross H."/>
        </authorList>
    </citation>
    <scope>NUCLEOTIDE SEQUENCE [LARGE SCALE GENOMIC DNA]</scope>
    <source>
        <strain evidence="9 10">DSM 17473</strain>
    </source>
</reference>
<sequence length="236" mass="24523">MSTDILVWIGLAVFAGTFIQGSTGMGFALIVAPVLGFLKPELLPGGLLLMMLPLNAYVAWREWRSLDRRGVAWITGGRAAGTFGGLAVLLALPPSALNIMIGATTILAAVATLAMPSFAPKKSAFLSAGVFTGITETATGIGGPPLALVYQHMPAATLRSSVALCFLLGEIISIVVLAISGRIDSSTFGTVAWALPAIVVGLVASQAVYHRVNARFLRIAVLAFAIVSGVFILVHH</sequence>
<dbReference type="OrthoDB" id="5472127at2"/>
<dbReference type="GO" id="GO:0005886">
    <property type="term" value="C:plasma membrane"/>
    <property type="evidence" value="ECO:0007669"/>
    <property type="project" value="UniProtKB-SubCell"/>
</dbReference>
<evidence type="ECO:0000256" key="5">
    <source>
        <dbReference type="ARBA" id="ARBA00022692"/>
    </source>
</evidence>
<dbReference type="KEGG" id="plue:EWM63_26240"/>
<keyword evidence="6 8" id="KW-1133">Transmembrane helix</keyword>
<evidence type="ECO:0000256" key="4">
    <source>
        <dbReference type="ARBA" id="ARBA00022475"/>
    </source>
</evidence>
<evidence type="ECO:0000256" key="7">
    <source>
        <dbReference type="ARBA" id="ARBA00023136"/>
    </source>
</evidence>
<evidence type="ECO:0000256" key="3">
    <source>
        <dbReference type="ARBA" id="ARBA00022448"/>
    </source>
</evidence>
<protein>
    <recommendedName>
        <fullName evidence="8">Probable membrane transporter protein</fullName>
    </recommendedName>
</protein>
<evidence type="ECO:0000256" key="6">
    <source>
        <dbReference type="ARBA" id="ARBA00022989"/>
    </source>
</evidence>
<organism evidence="9 10">
    <name type="scientific">Pseudoduganella lutea</name>
    <dbReference type="NCBI Taxonomy" id="321985"/>
    <lineage>
        <taxon>Bacteria</taxon>
        <taxon>Pseudomonadati</taxon>
        <taxon>Pseudomonadota</taxon>
        <taxon>Betaproteobacteria</taxon>
        <taxon>Burkholderiales</taxon>
        <taxon>Oxalobacteraceae</taxon>
        <taxon>Telluria group</taxon>
        <taxon>Pseudoduganella</taxon>
    </lineage>
</organism>
<gene>
    <name evidence="9" type="ORF">EWM63_26240</name>
</gene>
<keyword evidence="5 8" id="KW-0812">Transmembrane</keyword>
<evidence type="ECO:0000256" key="8">
    <source>
        <dbReference type="RuleBase" id="RU363041"/>
    </source>
</evidence>
<feature type="transmembrane region" description="Helical" evidence="8">
    <location>
        <begin position="6"/>
        <end position="35"/>
    </location>
</feature>
<comment type="subcellular location">
    <subcellularLocation>
        <location evidence="1 8">Cell membrane</location>
        <topology evidence="1 8">Multi-pass membrane protein</topology>
    </subcellularLocation>
</comment>
<accession>A0A4P6L3Q8</accession>
<feature type="transmembrane region" description="Helical" evidence="8">
    <location>
        <begin position="72"/>
        <end position="92"/>
    </location>
</feature>
<dbReference type="Proteomes" id="UP000290637">
    <property type="component" value="Chromosome"/>
</dbReference>
<feature type="transmembrane region" description="Helical" evidence="8">
    <location>
        <begin position="99"/>
        <end position="119"/>
    </location>
</feature>
<evidence type="ECO:0000313" key="10">
    <source>
        <dbReference type="Proteomes" id="UP000290637"/>
    </source>
</evidence>
<evidence type="ECO:0000313" key="9">
    <source>
        <dbReference type="EMBL" id="QBE66054.1"/>
    </source>
</evidence>
<dbReference type="PANTHER" id="PTHR30269">
    <property type="entry name" value="TRANSMEMBRANE PROTEIN YFCA"/>
    <property type="match status" value="1"/>
</dbReference>
<name>A0A4P6L3Q8_9BURK</name>
<dbReference type="InterPro" id="IPR052017">
    <property type="entry name" value="TSUP"/>
</dbReference>
<dbReference type="Pfam" id="PF01925">
    <property type="entry name" value="TauE"/>
    <property type="match status" value="1"/>
</dbReference>
<proteinExistence type="inferred from homology"/>
<evidence type="ECO:0000256" key="2">
    <source>
        <dbReference type="ARBA" id="ARBA00009142"/>
    </source>
</evidence>
<feature type="transmembrane region" description="Helical" evidence="8">
    <location>
        <begin position="191"/>
        <end position="209"/>
    </location>
</feature>
<comment type="similarity">
    <text evidence="2 8">Belongs to the 4-toluene sulfonate uptake permease (TSUP) (TC 2.A.102) family.</text>
</comment>
<dbReference type="PANTHER" id="PTHR30269:SF37">
    <property type="entry name" value="MEMBRANE TRANSPORTER PROTEIN"/>
    <property type="match status" value="1"/>
</dbReference>
<keyword evidence="4 8" id="KW-1003">Cell membrane</keyword>
<keyword evidence="3" id="KW-0813">Transport</keyword>
<dbReference type="InterPro" id="IPR002781">
    <property type="entry name" value="TM_pro_TauE-like"/>
</dbReference>
<keyword evidence="10" id="KW-1185">Reference proteome</keyword>
<dbReference type="AlphaFoldDB" id="A0A4P6L3Q8"/>
<keyword evidence="7 8" id="KW-0472">Membrane</keyword>